<dbReference type="InterPro" id="IPR036259">
    <property type="entry name" value="MFS_trans_sf"/>
</dbReference>
<keyword evidence="2" id="KW-0813">Transport</keyword>
<dbReference type="PANTHER" id="PTHR23502:SF132">
    <property type="entry name" value="POLYAMINE TRANSPORTER 2-RELATED"/>
    <property type="match status" value="1"/>
</dbReference>
<proteinExistence type="predicted"/>
<dbReference type="PANTHER" id="PTHR23502">
    <property type="entry name" value="MAJOR FACILITATOR SUPERFAMILY"/>
    <property type="match status" value="1"/>
</dbReference>
<evidence type="ECO:0000256" key="3">
    <source>
        <dbReference type="ARBA" id="ARBA00022692"/>
    </source>
</evidence>
<keyword evidence="4 6" id="KW-1133">Transmembrane helix</keyword>
<dbReference type="EMBL" id="ML004435">
    <property type="protein sequence ID" value="RKP32010.1"/>
    <property type="molecule type" value="Genomic_DNA"/>
</dbReference>
<name>A0A4P9ZIX4_9ASCO</name>
<dbReference type="Gene3D" id="1.20.1250.20">
    <property type="entry name" value="MFS general substrate transporter like domains"/>
    <property type="match status" value="1"/>
</dbReference>
<comment type="subcellular location">
    <subcellularLocation>
        <location evidence="1">Membrane</location>
        <topology evidence="1">Multi-pass membrane protein</topology>
    </subcellularLocation>
</comment>
<keyword evidence="3 6" id="KW-0812">Transmembrane</keyword>
<gene>
    <name evidence="7" type="ORF">METBISCDRAFT_21916</name>
</gene>
<protein>
    <submittedName>
        <fullName evidence="7">Uncharacterized protein</fullName>
    </submittedName>
</protein>
<dbReference type="GO" id="GO:0005886">
    <property type="term" value="C:plasma membrane"/>
    <property type="evidence" value="ECO:0007669"/>
    <property type="project" value="TreeGrafter"/>
</dbReference>
<feature type="transmembrane region" description="Helical" evidence="6">
    <location>
        <begin position="92"/>
        <end position="112"/>
    </location>
</feature>
<evidence type="ECO:0000313" key="7">
    <source>
        <dbReference type="EMBL" id="RKP32010.1"/>
    </source>
</evidence>
<dbReference type="Proteomes" id="UP000268321">
    <property type="component" value="Unassembled WGS sequence"/>
</dbReference>
<feature type="transmembrane region" description="Helical" evidence="6">
    <location>
        <begin position="57"/>
        <end position="80"/>
    </location>
</feature>
<keyword evidence="5 6" id="KW-0472">Membrane</keyword>
<dbReference type="GO" id="GO:0000297">
    <property type="term" value="F:spermine transmembrane transporter activity"/>
    <property type="evidence" value="ECO:0007669"/>
    <property type="project" value="TreeGrafter"/>
</dbReference>
<dbReference type="OrthoDB" id="3936150at2759"/>
<reference evidence="8" key="1">
    <citation type="journal article" date="2018" name="Nat. Microbiol.">
        <title>Leveraging single-cell genomics to expand the fungal tree of life.</title>
        <authorList>
            <person name="Ahrendt S.R."/>
            <person name="Quandt C.A."/>
            <person name="Ciobanu D."/>
            <person name="Clum A."/>
            <person name="Salamov A."/>
            <person name="Andreopoulos B."/>
            <person name="Cheng J.F."/>
            <person name="Woyke T."/>
            <person name="Pelin A."/>
            <person name="Henrissat B."/>
            <person name="Reynolds N.K."/>
            <person name="Benny G.L."/>
            <person name="Smith M.E."/>
            <person name="James T.Y."/>
            <person name="Grigoriev I.V."/>
        </authorList>
    </citation>
    <scope>NUCLEOTIDE SEQUENCE [LARGE SCALE GENOMIC DNA]</scope>
    <source>
        <strain evidence="8">Baker2002</strain>
    </source>
</reference>
<sequence length="122" mass="14034">MYAPVILKKHAQRLRKETGNQNMMTEQEARRKMFAKLLNSNLYLTLKLIVEEPMLDLMCAFVDLIYALLYAFFSAYPVIFNDLYGFGDEKVGLMYIPILIGAMSGICLTPILEKQYVALKKI</sequence>
<accession>A0A4P9ZIX4</accession>
<evidence type="ECO:0000256" key="2">
    <source>
        <dbReference type="ARBA" id="ARBA00022448"/>
    </source>
</evidence>
<evidence type="ECO:0000256" key="4">
    <source>
        <dbReference type="ARBA" id="ARBA00022989"/>
    </source>
</evidence>
<evidence type="ECO:0000313" key="8">
    <source>
        <dbReference type="Proteomes" id="UP000268321"/>
    </source>
</evidence>
<keyword evidence="8" id="KW-1185">Reference proteome</keyword>
<dbReference type="AlphaFoldDB" id="A0A4P9ZIX4"/>
<evidence type="ECO:0000256" key="5">
    <source>
        <dbReference type="ARBA" id="ARBA00023136"/>
    </source>
</evidence>
<dbReference type="GO" id="GO:0000329">
    <property type="term" value="C:fungal-type vacuole membrane"/>
    <property type="evidence" value="ECO:0007669"/>
    <property type="project" value="TreeGrafter"/>
</dbReference>
<organism evidence="7 8">
    <name type="scientific">Metschnikowia bicuspidata</name>
    <dbReference type="NCBI Taxonomy" id="27322"/>
    <lineage>
        <taxon>Eukaryota</taxon>
        <taxon>Fungi</taxon>
        <taxon>Dikarya</taxon>
        <taxon>Ascomycota</taxon>
        <taxon>Saccharomycotina</taxon>
        <taxon>Pichiomycetes</taxon>
        <taxon>Metschnikowiaceae</taxon>
        <taxon>Metschnikowia</taxon>
    </lineage>
</organism>
<evidence type="ECO:0000256" key="6">
    <source>
        <dbReference type="SAM" id="Phobius"/>
    </source>
</evidence>
<dbReference type="SUPFAM" id="SSF103473">
    <property type="entry name" value="MFS general substrate transporter"/>
    <property type="match status" value="1"/>
</dbReference>
<evidence type="ECO:0000256" key="1">
    <source>
        <dbReference type="ARBA" id="ARBA00004141"/>
    </source>
</evidence>